<keyword evidence="2" id="KW-1133">Transmembrane helix</keyword>
<name>A0ABR1TU28_9PEZI</name>
<feature type="region of interest" description="Disordered" evidence="1">
    <location>
        <begin position="319"/>
        <end position="357"/>
    </location>
</feature>
<comment type="caution">
    <text evidence="3">The sequence shown here is derived from an EMBL/GenBank/DDBJ whole genome shotgun (WGS) entry which is preliminary data.</text>
</comment>
<sequence>MYPKDNADGNKKATVDNSEIYAIRDIVRAAHSMVILVGPSVDHKRVQTSPTPDCPEALDRWLDKWGNTYNPESMREWMQLWGSRLWTFPEILLISSKKPVKVLSLANVSEAFLERLICLQPRESGKPWHYQKDFWGSKLRDIEPRCQIAGIVDNETVILDGAYGATIQWNSMQQVYFFTRPTLRRILNKWILHGSPLCLAAGIVLVYLTAQSVADTNEDVRIRNEIDDERTKSSQSQFPSDPPSASPKQVGLLVLCIFILLATIGFSLATPAILLNIYIGKFWNTQASFVGMEGVPDDLGLVEEYLFASDSGRLKWSTAGSTLSRHKPSSKDEKDECVGERPLLDDQGHGGHDSESSNYDDLKTFTVIDTYSMTAMAFRAARPPTAVVVCGQEGGMQRAALCSYDWKRNTFSREQVVRLKTIVLDRMSRMGWFRFSLKRAECEAPASLEQATTPRVAPESTKDTYHGLSEEKR</sequence>
<evidence type="ECO:0000313" key="4">
    <source>
        <dbReference type="Proteomes" id="UP001480595"/>
    </source>
</evidence>
<reference evidence="3 4" key="1">
    <citation type="submission" date="2023-01" db="EMBL/GenBank/DDBJ databases">
        <title>Analysis of 21 Apiospora genomes using comparative genomics revels a genus with tremendous synthesis potential of carbohydrate active enzymes and secondary metabolites.</title>
        <authorList>
            <person name="Sorensen T."/>
        </authorList>
    </citation>
    <scope>NUCLEOTIDE SEQUENCE [LARGE SCALE GENOMIC DNA]</scope>
    <source>
        <strain evidence="3 4">CBS 135458</strain>
    </source>
</reference>
<keyword evidence="2" id="KW-0812">Transmembrane</keyword>
<feature type="compositionally biased region" description="Basic and acidic residues" evidence="1">
    <location>
        <begin position="329"/>
        <end position="357"/>
    </location>
</feature>
<dbReference type="Proteomes" id="UP001480595">
    <property type="component" value="Unassembled WGS sequence"/>
</dbReference>
<feature type="compositionally biased region" description="Basic and acidic residues" evidence="1">
    <location>
        <begin position="460"/>
        <end position="473"/>
    </location>
</feature>
<feature type="transmembrane region" description="Helical" evidence="2">
    <location>
        <begin position="250"/>
        <end position="279"/>
    </location>
</feature>
<dbReference type="EMBL" id="JAQQWL010000011">
    <property type="protein sequence ID" value="KAK8050170.1"/>
    <property type="molecule type" value="Genomic_DNA"/>
</dbReference>
<feature type="region of interest" description="Disordered" evidence="1">
    <location>
        <begin position="445"/>
        <end position="473"/>
    </location>
</feature>
<keyword evidence="2" id="KW-0472">Membrane</keyword>
<gene>
    <name evidence="3" type="ORF">PG994_011900</name>
</gene>
<evidence type="ECO:0000256" key="2">
    <source>
        <dbReference type="SAM" id="Phobius"/>
    </source>
</evidence>
<keyword evidence="4" id="KW-1185">Reference proteome</keyword>
<feature type="transmembrane region" description="Helical" evidence="2">
    <location>
        <begin position="190"/>
        <end position="210"/>
    </location>
</feature>
<proteinExistence type="predicted"/>
<organism evidence="3 4">
    <name type="scientific">Apiospora phragmitis</name>
    <dbReference type="NCBI Taxonomy" id="2905665"/>
    <lineage>
        <taxon>Eukaryota</taxon>
        <taxon>Fungi</taxon>
        <taxon>Dikarya</taxon>
        <taxon>Ascomycota</taxon>
        <taxon>Pezizomycotina</taxon>
        <taxon>Sordariomycetes</taxon>
        <taxon>Xylariomycetidae</taxon>
        <taxon>Amphisphaeriales</taxon>
        <taxon>Apiosporaceae</taxon>
        <taxon>Apiospora</taxon>
    </lineage>
</organism>
<dbReference type="RefSeq" id="XP_066712419.1">
    <property type="nucleotide sequence ID" value="XM_066863309.1"/>
</dbReference>
<evidence type="ECO:0000256" key="1">
    <source>
        <dbReference type="SAM" id="MobiDB-lite"/>
    </source>
</evidence>
<protein>
    <submittedName>
        <fullName evidence="3">Uncharacterized protein</fullName>
    </submittedName>
</protein>
<evidence type="ECO:0000313" key="3">
    <source>
        <dbReference type="EMBL" id="KAK8050170.1"/>
    </source>
</evidence>
<feature type="region of interest" description="Disordered" evidence="1">
    <location>
        <begin position="226"/>
        <end position="245"/>
    </location>
</feature>
<accession>A0ABR1TU28</accession>
<dbReference type="GeneID" id="92096372"/>